<keyword evidence="6" id="KW-1185">Reference proteome</keyword>
<dbReference type="GO" id="GO:0003978">
    <property type="term" value="F:UDP-glucose 4-epimerase activity"/>
    <property type="evidence" value="ECO:0007669"/>
    <property type="project" value="InterPro"/>
</dbReference>
<dbReference type="RefSeq" id="XP_062626050.1">
    <property type="nucleotide sequence ID" value="XM_062770066.1"/>
</dbReference>
<dbReference type="EMBL" id="CP086716">
    <property type="protein sequence ID" value="WOO80018.1"/>
    <property type="molecule type" value="Genomic_DNA"/>
</dbReference>
<dbReference type="GO" id="GO:0005829">
    <property type="term" value="C:cytosol"/>
    <property type="evidence" value="ECO:0007669"/>
    <property type="project" value="TreeGrafter"/>
</dbReference>
<feature type="domain" description="NAD-dependent epimerase/dehydratase" evidence="4">
    <location>
        <begin position="47"/>
        <end position="347"/>
    </location>
</feature>
<dbReference type="InterPro" id="IPR005886">
    <property type="entry name" value="UDP_G4E"/>
</dbReference>
<dbReference type="AlphaFoldDB" id="A0AAF0YAH7"/>
<dbReference type="NCBIfam" id="TIGR01179">
    <property type="entry name" value="galE"/>
    <property type="match status" value="1"/>
</dbReference>
<name>A0AAF0YAH7_9TREE</name>
<dbReference type="FunFam" id="3.40.50.720:FF:000418">
    <property type="entry name" value="UDP-glucose 4-epimerase 5"/>
    <property type="match status" value="1"/>
</dbReference>
<organism evidence="5 6">
    <name type="scientific">Vanrija pseudolonga</name>
    <dbReference type="NCBI Taxonomy" id="143232"/>
    <lineage>
        <taxon>Eukaryota</taxon>
        <taxon>Fungi</taxon>
        <taxon>Dikarya</taxon>
        <taxon>Basidiomycota</taxon>
        <taxon>Agaricomycotina</taxon>
        <taxon>Tremellomycetes</taxon>
        <taxon>Trichosporonales</taxon>
        <taxon>Trichosporonaceae</taxon>
        <taxon>Vanrija</taxon>
    </lineage>
</organism>
<comment type="cofactor">
    <cofactor evidence="1">
        <name>NAD(+)</name>
        <dbReference type="ChEBI" id="CHEBI:57540"/>
    </cofactor>
</comment>
<dbReference type="Gene3D" id="3.90.25.10">
    <property type="entry name" value="UDP-galactose 4-epimerase, domain 1"/>
    <property type="match status" value="1"/>
</dbReference>
<keyword evidence="3" id="KW-0413">Isomerase</keyword>
<dbReference type="GeneID" id="87806774"/>
<evidence type="ECO:0000313" key="6">
    <source>
        <dbReference type="Proteomes" id="UP000827549"/>
    </source>
</evidence>
<dbReference type="Proteomes" id="UP000827549">
    <property type="component" value="Chromosome 3"/>
</dbReference>
<gene>
    <name evidence="5" type="primary">UGE5</name>
    <name evidence="5" type="ORF">LOC62_03G003532</name>
</gene>
<dbReference type="PANTHER" id="PTHR43725:SF3">
    <property type="entry name" value="UDP-GLUCOSE 4-EPIMERASE (EUROFUNG)"/>
    <property type="match status" value="1"/>
</dbReference>
<evidence type="ECO:0000259" key="4">
    <source>
        <dbReference type="Pfam" id="PF01370"/>
    </source>
</evidence>
<dbReference type="GO" id="GO:0006012">
    <property type="term" value="P:galactose metabolic process"/>
    <property type="evidence" value="ECO:0007669"/>
    <property type="project" value="InterPro"/>
</dbReference>
<dbReference type="PANTHER" id="PTHR43725">
    <property type="entry name" value="UDP-GLUCOSE 4-EPIMERASE"/>
    <property type="match status" value="1"/>
</dbReference>
<dbReference type="InterPro" id="IPR001509">
    <property type="entry name" value="Epimerase_deHydtase"/>
</dbReference>
<dbReference type="InterPro" id="IPR036291">
    <property type="entry name" value="NAD(P)-bd_dom_sf"/>
</dbReference>
<dbReference type="Pfam" id="PF01370">
    <property type="entry name" value="Epimerase"/>
    <property type="match status" value="1"/>
</dbReference>
<keyword evidence="2" id="KW-0520">NAD</keyword>
<dbReference type="SUPFAM" id="SSF51735">
    <property type="entry name" value="NAD(P)-binding Rossmann-fold domains"/>
    <property type="match status" value="1"/>
</dbReference>
<evidence type="ECO:0000256" key="1">
    <source>
        <dbReference type="ARBA" id="ARBA00001911"/>
    </source>
</evidence>
<sequence>MTASTSSDSHLLTPVDSVTVNPFLYRVDDDVTFLELDAYRSFPSQHVLVLGGAGFIGSHTTLELLKAGKNVIIVDDLSNSFSVVVDKILLAATVWCKANDRKVPSLRFENLDYRSQDLAALLDEYAISGSSALRSRISGVIHFAAFKSVSESISQPIDYYRNNVCGLVDLVALLDTYGIHKFVFSSSATVYGTKADLGQPLSEYDVVHHPESFLDRHGDVSHATPGVTGLTSPYGRTKYFGEAILADVAYSAPSKWSIVALRYFNPIGCDASGLLGEDPRGVPTNLFPVITNVLTGRTSHLNIFGSDWDTRDGTAIRDFIHVSDLARGHIAALDIKIAEPFRTFNLGTGNGTTVAEAVSALEHASGRKVPAVLAPRRPGDVGSCVARNERALSELNWTTTESLQQCALDLWNFVSKAAVER</sequence>
<evidence type="ECO:0000256" key="2">
    <source>
        <dbReference type="ARBA" id="ARBA00023027"/>
    </source>
</evidence>
<protein>
    <submittedName>
        <fullName evidence="5">UDP-glucose 4-epimerase 5</fullName>
    </submittedName>
</protein>
<dbReference type="Gene3D" id="3.40.50.720">
    <property type="entry name" value="NAD(P)-binding Rossmann-like Domain"/>
    <property type="match status" value="1"/>
</dbReference>
<reference evidence="5" key="1">
    <citation type="submission" date="2023-10" db="EMBL/GenBank/DDBJ databases">
        <authorList>
            <person name="Noh H."/>
        </authorList>
    </citation>
    <scope>NUCLEOTIDE SEQUENCE</scope>
    <source>
        <strain evidence="5">DUCC4014</strain>
    </source>
</reference>
<evidence type="ECO:0000256" key="3">
    <source>
        <dbReference type="ARBA" id="ARBA00023235"/>
    </source>
</evidence>
<evidence type="ECO:0000313" key="5">
    <source>
        <dbReference type="EMBL" id="WOO80018.1"/>
    </source>
</evidence>
<proteinExistence type="predicted"/>
<accession>A0AAF0YAH7</accession>